<evidence type="ECO:0000256" key="1">
    <source>
        <dbReference type="SAM" id="Phobius"/>
    </source>
</evidence>
<accession>A0A103XJ31</accession>
<dbReference type="InterPro" id="IPR010605">
    <property type="entry name" value="DUF1191"/>
</dbReference>
<dbReference type="Gramene" id="KVH91716">
    <property type="protein sequence ID" value="KVH91716"/>
    <property type="gene ID" value="Ccrd_006268"/>
</dbReference>
<proteinExistence type="predicted"/>
<evidence type="ECO:0008006" key="5">
    <source>
        <dbReference type="Google" id="ProtNLM"/>
    </source>
</evidence>
<keyword evidence="2" id="KW-0732">Signal</keyword>
<dbReference type="AlphaFoldDB" id="A0A103XJ31"/>
<feature type="signal peptide" evidence="2">
    <location>
        <begin position="1"/>
        <end position="23"/>
    </location>
</feature>
<gene>
    <name evidence="3" type="ORF">Ccrd_006268</name>
</gene>
<organism evidence="3 4">
    <name type="scientific">Cynara cardunculus var. scolymus</name>
    <name type="common">Globe artichoke</name>
    <name type="synonym">Cynara scolymus</name>
    <dbReference type="NCBI Taxonomy" id="59895"/>
    <lineage>
        <taxon>Eukaryota</taxon>
        <taxon>Viridiplantae</taxon>
        <taxon>Streptophyta</taxon>
        <taxon>Embryophyta</taxon>
        <taxon>Tracheophyta</taxon>
        <taxon>Spermatophyta</taxon>
        <taxon>Magnoliopsida</taxon>
        <taxon>eudicotyledons</taxon>
        <taxon>Gunneridae</taxon>
        <taxon>Pentapetalae</taxon>
        <taxon>asterids</taxon>
        <taxon>campanulids</taxon>
        <taxon>Asterales</taxon>
        <taxon>Asteraceae</taxon>
        <taxon>Carduoideae</taxon>
        <taxon>Cardueae</taxon>
        <taxon>Carduinae</taxon>
        <taxon>Cynara</taxon>
    </lineage>
</organism>
<evidence type="ECO:0000313" key="3">
    <source>
        <dbReference type="EMBL" id="KVH91716.1"/>
    </source>
</evidence>
<keyword evidence="4" id="KW-1185">Reference proteome</keyword>
<dbReference type="GO" id="GO:0016020">
    <property type="term" value="C:membrane"/>
    <property type="evidence" value="ECO:0007669"/>
    <property type="project" value="TreeGrafter"/>
</dbReference>
<dbReference type="OMA" id="RIQMCAT"/>
<dbReference type="PANTHER" id="PTHR33512:SF1">
    <property type="entry name" value="PROTEIN, PUTATIVE (DUF1191)-RELATED"/>
    <property type="match status" value="1"/>
</dbReference>
<sequence length="397" mass="44185">MGSNHLSLTWVLLLFFSLPSQFAIQTHGIKSTRLLDLAIRYYTFKSYKHFKTGLSYNVRLPSNLTGINVSTVKYRCGSLKRYGASIKEFQLGAGVDVRPYVERVLIVTQTLGNNWSRIYYENYDQLLGYRLVSPVLGLLAYNAEDDTKFSMQFEVKIQSPNVNGIKIDFNNYTMAKNNTLAGRIQMCATFGDDGKVTLEKEVAPNICATTSHGHFGLVVRSPLLPERKKIKRWKVVFGSSAGAAIGAFLLGLLLIAMFVKEKKKARLEEIERRAYEEEALQVSMAGHVIRVQNVHQNPRFSHVEMGSGRIAPSAVVGILRPVGRAEVGGGHGGVTRIAPWRLNTPYLITLPTRISVVKDRRAQCRCIDPVSITDQVPESKASNKVLEVGGFCDHHVG</sequence>
<dbReference type="Pfam" id="PF06697">
    <property type="entry name" value="DUF1191"/>
    <property type="match status" value="1"/>
</dbReference>
<comment type="caution">
    <text evidence="3">The sequence shown here is derived from an EMBL/GenBank/DDBJ whole genome shotgun (WGS) entry which is preliminary data.</text>
</comment>
<dbReference type="STRING" id="59895.A0A103XJ31"/>
<protein>
    <recommendedName>
        <fullName evidence="5">Concanavalin A-like lectin/glucanase superfamily</fullName>
    </recommendedName>
</protein>
<keyword evidence="1" id="KW-0472">Membrane</keyword>
<dbReference type="PANTHER" id="PTHR33512">
    <property type="entry name" value="PROTEIN, PUTATIVE (DUF1191)-RELATED"/>
    <property type="match status" value="1"/>
</dbReference>
<evidence type="ECO:0000313" key="4">
    <source>
        <dbReference type="Proteomes" id="UP000243975"/>
    </source>
</evidence>
<dbReference type="Proteomes" id="UP000243975">
    <property type="component" value="Unassembled WGS sequence"/>
</dbReference>
<feature type="chain" id="PRO_5007118840" description="Concanavalin A-like lectin/glucanase superfamily" evidence="2">
    <location>
        <begin position="24"/>
        <end position="397"/>
    </location>
</feature>
<dbReference type="EMBL" id="LEKV01004909">
    <property type="protein sequence ID" value="KVH91716.1"/>
    <property type="molecule type" value="Genomic_DNA"/>
</dbReference>
<name>A0A103XJ31_CYNCS</name>
<feature type="transmembrane region" description="Helical" evidence="1">
    <location>
        <begin position="235"/>
        <end position="259"/>
    </location>
</feature>
<reference evidence="3 4" key="1">
    <citation type="journal article" date="2016" name="Sci. Rep.">
        <title>The genome sequence of the outbreeding globe artichoke constructed de novo incorporating a phase-aware low-pass sequencing strategy of F1 progeny.</title>
        <authorList>
            <person name="Scaglione D."/>
            <person name="Reyes-Chin-Wo S."/>
            <person name="Acquadro A."/>
            <person name="Froenicke L."/>
            <person name="Portis E."/>
            <person name="Beitel C."/>
            <person name="Tirone M."/>
            <person name="Mauro R."/>
            <person name="Lo Monaco A."/>
            <person name="Mauromicale G."/>
            <person name="Faccioli P."/>
            <person name="Cattivelli L."/>
            <person name="Rieseberg L."/>
            <person name="Michelmore R."/>
            <person name="Lanteri S."/>
        </authorList>
    </citation>
    <scope>NUCLEOTIDE SEQUENCE [LARGE SCALE GENOMIC DNA]</scope>
    <source>
        <strain evidence="3">2C</strain>
    </source>
</reference>
<evidence type="ECO:0000256" key="2">
    <source>
        <dbReference type="SAM" id="SignalP"/>
    </source>
</evidence>
<keyword evidence="1" id="KW-0812">Transmembrane</keyword>
<keyword evidence="1" id="KW-1133">Transmembrane helix</keyword>